<dbReference type="Pfam" id="PF00646">
    <property type="entry name" value="F-box"/>
    <property type="match status" value="1"/>
</dbReference>
<dbReference type="Proteomes" id="UP001211065">
    <property type="component" value="Unassembled WGS sequence"/>
</dbReference>
<name>A0AAD5TZF0_9FUNG</name>
<keyword evidence="4" id="KW-1185">Reference proteome</keyword>
<sequence>MLLKLTSISVFLFAVHALPTQYPITNLNQQPQQKSLVDWDELKDLHNPLLDIDNKQSSLVDWDELKDLNNPDLLDDNQQSLVDWDELKDLNNPDLFDDNQQSLVDWDEIKDLNNPELLEDNLKSFVDWTDLHNTLENNANQNEDILSKLKHVEEKINKFWSDLAEQAGEEEVHIYDEKPEVSEISTLGNFQKDHFLTHKKSKQYSENWWNALALKAGNKKVHILRESFSDAWWKNLAMEAGNKEVNIAEESVSLVSKFADVSSSFKSLKSIKGHYDGGIWDDRVDTYNGEKHELMLRLDQELLSLKSLSLSEFHEIMGKPDVLKSFEDVSLGEEVGPQDMGKECVLNSIKIQGIEEGVIHPMSSEEGVIHPMGIEEGVIHPMSSEEGVIHPMSSEEGVIHPMGFERSVKHLLKDNKNTIVECGSSYFEIYFWRGYHDYIWVFNIEMLSRNLNLTNIPVDVLKAITDKLDFKSLIHLKQTSRYFSDTFHDSKDGFNQYQLLEILKSKKIKPEFKTKLRFVKYINFNSSKTKFNQELFFHVTKLGHLESIKVLINKGILPTKETLKLAVIHNHVDIVREFLFLSSTTLKNVFFNSFDNLAGKTQHEIFLLELENLNHKKTLIEFSIKYSYLDMLKIFSQEEDFQFLEILSTIYVNKIENREILSFLLNFYDNIRVEESLINEEVLRETMSDRNFGKLILSDGRFDPSSLLNEEDKDEDGFHFHNDSMDLILSDARVAI</sequence>
<organism evidence="3 4">
    <name type="scientific">Clydaea vesicula</name>
    <dbReference type="NCBI Taxonomy" id="447962"/>
    <lineage>
        <taxon>Eukaryota</taxon>
        <taxon>Fungi</taxon>
        <taxon>Fungi incertae sedis</taxon>
        <taxon>Chytridiomycota</taxon>
        <taxon>Chytridiomycota incertae sedis</taxon>
        <taxon>Chytridiomycetes</taxon>
        <taxon>Lobulomycetales</taxon>
        <taxon>Lobulomycetaceae</taxon>
        <taxon>Clydaea</taxon>
    </lineage>
</organism>
<dbReference type="InterPro" id="IPR001810">
    <property type="entry name" value="F-box_dom"/>
</dbReference>
<feature type="signal peptide" evidence="1">
    <location>
        <begin position="1"/>
        <end position="17"/>
    </location>
</feature>
<keyword evidence="1" id="KW-0732">Signal</keyword>
<evidence type="ECO:0000313" key="3">
    <source>
        <dbReference type="EMBL" id="KAJ3217840.1"/>
    </source>
</evidence>
<comment type="caution">
    <text evidence="3">The sequence shown here is derived from an EMBL/GenBank/DDBJ whole genome shotgun (WGS) entry which is preliminary data.</text>
</comment>
<evidence type="ECO:0000313" key="4">
    <source>
        <dbReference type="Proteomes" id="UP001211065"/>
    </source>
</evidence>
<proteinExistence type="predicted"/>
<accession>A0AAD5TZF0</accession>
<feature type="chain" id="PRO_5042131063" description="F-box domain-containing protein" evidence="1">
    <location>
        <begin position="18"/>
        <end position="736"/>
    </location>
</feature>
<dbReference type="EMBL" id="JADGJW010000407">
    <property type="protein sequence ID" value="KAJ3217840.1"/>
    <property type="molecule type" value="Genomic_DNA"/>
</dbReference>
<evidence type="ECO:0000256" key="1">
    <source>
        <dbReference type="SAM" id="SignalP"/>
    </source>
</evidence>
<dbReference type="PROSITE" id="PS50181">
    <property type="entry name" value="FBOX"/>
    <property type="match status" value="1"/>
</dbReference>
<evidence type="ECO:0000259" key="2">
    <source>
        <dbReference type="PROSITE" id="PS50181"/>
    </source>
</evidence>
<gene>
    <name evidence="3" type="ORF">HK099_005311</name>
</gene>
<dbReference type="AlphaFoldDB" id="A0AAD5TZF0"/>
<feature type="domain" description="F-box" evidence="2">
    <location>
        <begin position="450"/>
        <end position="497"/>
    </location>
</feature>
<reference evidence="3" key="1">
    <citation type="submission" date="2020-05" db="EMBL/GenBank/DDBJ databases">
        <title>Phylogenomic resolution of chytrid fungi.</title>
        <authorList>
            <person name="Stajich J.E."/>
            <person name="Amses K."/>
            <person name="Simmons R."/>
            <person name="Seto K."/>
            <person name="Myers J."/>
            <person name="Bonds A."/>
            <person name="Quandt C.A."/>
            <person name="Barry K."/>
            <person name="Liu P."/>
            <person name="Grigoriev I."/>
            <person name="Longcore J.E."/>
            <person name="James T.Y."/>
        </authorList>
    </citation>
    <scope>NUCLEOTIDE SEQUENCE</scope>
    <source>
        <strain evidence="3">JEL0476</strain>
    </source>
</reference>
<protein>
    <recommendedName>
        <fullName evidence="2">F-box domain-containing protein</fullName>
    </recommendedName>
</protein>